<dbReference type="Proteomes" id="UP001379945">
    <property type="component" value="Unassembled WGS sequence"/>
</dbReference>
<name>A0ABU9CD54_9BURK</name>
<sequence length="210" mass="21729">MNGAALTLAHEPGAKASTGTGKLLTAASGAVGGAFGIVGAVAEIPATTMLTLRAIADVARSEGFDVRSPAVRLECAQVLALGSDDAIDDDALEGYYAVRSGMAMACNQAAAQLASGAAQMNWLAKVIQIVLEKFGVQLTSKAAAMSVPVVGAVIGATINTLFTDYYQTIARGHFIVKRLEEAHGVDVVRAELQAICVERAERLARGRRVS</sequence>
<evidence type="ECO:0000313" key="1">
    <source>
        <dbReference type="EMBL" id="MEK8048397.1"/>
    </source>
</evidence>
<dbReference type="EMBL" id="JBBUTI010000017">
    <property type="protein sequence ID" value="MEK8048397.1"/>
    <property type="molecule type" value="Genomic_DNA"/>
</dbReference>
<dbReference type="Pfam" id="PF12787">
    <property type="entry name" value="EcsC"/>
    <property type="match status" value="1"/>
</dbReference>
<dbReference type="RefSeq" id="WP_341400709.1">
    <property type="nucleotide sequence ID" value="NZ_JBBUTI010000017.1"/>
</dbReference>
<dbReference type="PANTHER" id="PTHR41260">
    <property type="entry name" value="PROTEIN ECSC"/>
    <property type="match status" value="1"/>
</dbReference>
<comment type="caution">
    <text evidence="1">The sequence shown here is derived from an EMBL/GenBank/DDBJ whole genome shotgun (WGS) entry which is preliminary data.</text>
</comment>
<dbReference type="PANTHER" id="PTHR41260:SF1">
    <property type="entry name" value="PROTEIN ECSC"/>
    <property type="match status" value="1"/>
</dbReference>
<dbReference type="InterPro" id="IPR024787">
    <property type="entry name" value="EcsC"/>
</dbReference>
<gene>
    <name evidence="1" type="ORF">AACH00_18740</name>
</gene>
<evidence type="ECO:0000313" key="2">
    <source>
        <dbReference type="Proteomes" id="UP001379945"/>
    </source>
</evidence>
<organism evidence="1 2">
    <name type="scientific">Ideonella margarita</name>
    <dbReference type="NCBI Taxonomy" id="2984191"/>
    <lineage>
        <taxon>Bacteria</taxon>
        <taxon>Pseudomonadati</taxon>
        <taxon>Pseudomonadota</taxon>
        <taxon>Betaproteobacteria</taxon>
        <taxon>Burkholderiales</taxon>
        <taxon>Sphaerotilaceae</taxon>
        <taxon>Ideonella</taxon>
    </lineage>
</organism>
<accession>A0ABU9CD54</accession>
<proteinExistence type="predicted"/>
<keyword evidence="2" id="KW-1185">Reference proteome</keyword>
<reference evidence="1 2" key="1">
    <citation type="submission" date="2024-04" db="EMBL/GenBank/DDBJ databases">
        <title>Novel species of the genus Ideonella isolated from streams.</title>
        <authorList>
            <person name="Lu H."/>
        </authorList>
    </citation>
    <scope>NUCLEOTIDE SEQUENCE [LARGE SCALE GENOMIC DNA]</scope>
    <source>
        <strain evidence="1 2">LYT19W</strain>
    </source>
</reference>
<protein>
    <submittedName>
        <fullName evidence="1">EcsC family protein</fullName>
    </submittedName>
</protein>